<dbReference type="PANTHER" id="PTHR46093">
    <property type="entry name" value="ACYL-COA-BINDING DOMAIN-CONTAINING PROTEIN 5"/>
    <property type="match status" value="1"/>
</dbReference>
<evidence type="ECO:0000256" key="2">
    <source>
        <dbReference type="ARBA" id="ARBA00022737"/>
    </source>
</evidence>
<dbReference type="InterPro" id="IPR015915">
    <property type="entry name" value="Kelch-typ_b-propeller"/>
</dbReference>
<dbReference type="Proteomes" id="UP000583944">
    <property type="component" value="Unassembled WGS sequence"/>
</dbReference>
<dbReference type="SUPFAM" id="SSF54695">
    <property type="entry name" value="POZ domain"/>
    <property type="match status" value="1"/>
</dbReference>
<dbReference type="InterPro" id="IPR011043">
    <property type="entry name" value="Gal_Oxase/kelch_b-propeller"/>
</dbReference>
<dbReference type="AlphaFoldDB" id="A0A7J6Y3A0"/>
<dbReference type="PANTHER" id="PTHR46093:SF18">
    <property type="entry name" value="FIBRONECTIN TYPE-III DOMAIN-CONTAINING PROTEIN"/>
    <property type="match status" value="1"/>
</dbReference>
<dbReference type="Gene3D" id="2.120.10.80">
    <property type="entry name" value="Kelch-type beta propeller"/>
    <property type="match status" value="2"/>
</dbReference>
<evidence type="ECO:0000313" key="6">
    <source>
        <dbReference type="Proteomes" id="UP000583944"/>
    </source>
</evidence>
<keyword evidence="1" id="KW-0880">Kelch repeat</keyword>
<reference evidence="5 6" key="1">
    <citation type="journal article" date="2019" name="Genome Biol. Evol.">
        <title>Nanopore Sequencing Significantly Improves Genome Assembly of the Protozoan Parasite Trypanosoma cruzi.</title>
        <authorList>
            <person name="Diaz-Viraque F."/>
            <person name="Pita S."/>
            <person name="Greif G."/>
            <person name="de Souza R.C.M."/>
            <person name="Iraola G."/>
            <person name="Robello C."/>
        </authorList>
    </citation>
    <scope>NUCLEOTIDE SEQUENCE [LARGE SCALE GENOMIC DNA]</scope>
    <source>
        <strain evidence="5 6">Berenice</strain>
    </source>
</reference>
<sequence>MRDSVDASEIKALLQELEGVVGSPTTTKEENERPFSPKKRGSSNVDVAVSRYAGHLGQSKFSTYANTTNDSRRAVVPLWERLPPVNTVDITGDASCPVKSPVTASQKTFLRPKLVGGAVGASLQRMPLEGKVNNASPPKNDEQGLQQTKLTSQKQIQGEEKEPPTTSFSKEPLAQGEGEGEDREREVNFLPIMCARYINPAGITPRARWGHTLTPMQGQKLLLFGGMEIEEGETASLFEYDTHHISWDPVCVSGGVTPTPRTNHAACASGGRWLYISGGTTDRGTRVLGDLYCYDIFTQEWTCLWEYGGSSTRSKHEPTPRFGHSMVSWEDRLYIFGGKTPKRDQGDSQSTQHVTVASTDVYVFSLTSCKWKRRIHAGKTMGLNGDGKNILNNRKPEETPLPAAPSVTQLTNVFSERPANRFFHAACVLGDCMYINGGTGDGGVILSDTWFLDLRKQHWVLLHNGRTADSFPREKHHLFACGEALLVVGGCSASSHSTRITLKYHNFVAVLPFEGNDSPCWIPVAMGNVSIVAPNRKSFGAAFAGGFVHVFGGVSGSEPASNSMVRFLAADGYFETDSRSWAKSNADALTSMMRHIREASISTMFDTYAIPRSWDGETGIDTLSNRPYGVHRGFLQQRAPKFWEDLKRCRMEHVKPAGTGSAMPSLDLTDPLKDAFTPSPVFPTTGGVATTSTAAGETHPSHAVAYFTEGNSRIQGLSVSLSAEQLQCLLDYIYWGDVRHRILLEQEEEEYTKDANVSGQGDTMQEEAKVLQALRHAADVYDLNPLMDICDALLARSRKKLKQAHERSTRQLQADLLSLLESSNSATATVLFVDPHTKQKSVYSLHPFILMAASSFFNDLLRPLVSGEKTTFQVGPVAAKMRSAGRGSSQTRRDILVGPVSVPYLAVKPLLRFLYTQRLTVPREAVFATLLGSHLLDVAPLQAYCESILAREEVNYDTAGQFYSLGRKYHAPLLQETALLTAVLGYAEVCRSPAYKALSEKEAREIDAVAHELGATSWIAPPQAVSEVKPAAVYQLRWNASSPLSK</sequence>
<keyword evidence="2" id="KW-0677">Repeat</keyword>
<dbReference type="InterPro" id="IPR000210">
    <property type="entry name" value="BTB/POZ_dom"/>
</dbReference>
<dbReference type="Pfam" id="PF24681">
    <property type="entry name" value="Kelch_KLHDC2_KLHL20_DRC7"/>
    <property type="match status" value="1"/>
</dbReference>
<dbReference type="Gene3D" id="3.30.710.10">
    <property type="entry name" value="Potassium Channel Kv1.1, Chain A"/>
    <property type="match status" value="2"/>
</dbReference>
<proteinExistence type="predicted"/>
<protein>
    <recommendedName>
        <fullName evidence="4">BTB domain-containing protein</fullName>
    </recommendedName>
</protein>
<feature type="region of interest" description="Disordered" evidence="3">
    <location>
        <begin position="129"/>
        <end position="184"/>
    </location>
</feature>
<feature type="compositionally biased region" description="Polar residues" evidence="3">
    <location>
        <begin position="133"/>
        <end position="156"/>
    </location>
</feature>
<dbReference type="VEuPathDB" id="TriTrypDB:ECC02_005789"/>
<evidence type="ECO:0000256" key="1">
    <source>
        <dbReference type="ARBA" id="ARBA00022441"/>
    </source>
</evidence>
<dbReference type="InterPro" id="IPR011333">
    <property type="entry name" value="SKP1/BTB/POZ_sf"/>
</dbReference>
<feature type="domain" description="BTB" evidence="4">
    <location>
        <begin position="827"/>
        <end position="923"/>
    </location>
</feature>
<dbReference type="SMART" id="SM00225">
    <property type="entry name" value="BTB"/>
    <property type="match status" value="1"/>
</dbReference>
<dbReference type="SUPFAM" id="SSF50965">
    <property type="entry name" value="Galactose oxidase, central domain"/>
    <property type="match status" value="1"/>
</dbReference>
<dbReference type="EMBL" id="JABDHM010000040">
    <property type="protein sequence ID" value="KAF5221221.1"/>
    <property type="molecule type" value="Genomic_DNA"/>
</dbReference>
<organism evidence="5 6">
    <name type="scientific">Trypanosoma cruzi</name>
    <dbReference type="NCBI Taxonomy" id="5693"/>
    <lineage>
        <taxon>Eukaryota</taxon>
        <taxon>Discoba</taxon>
        <taxon>Euglenozoa</taxon>
        <taxon>Kinetoplastea</taxon>
        <taxon>Metakinetoplastina</taxon>
        <taxon>Trypanosomatida</taxon>
        <taxon>Trypanosomatidae</taxon>
        <taxon>Trypanosoma</taxon>
        <taxon>Schizotrypanum</taxon>
    </lineage>
</organism>
<name>A0A7J6Y3A0_TRYCR</name>
<accession>A0A7J6Y3A0</accession>
<dbReference type="PROSITE" id="PS50097">
    <property type="entry name" value="BTB"/>
    <property type="match status" value="1"/>
</dbReference>
<feature type="region of interest" description="Disordered" evidence="3">
    <location>
        <begin position="18"/>
        <end position="44"/>
    </location>
</feature>
<evidence type="ECO:0000313" key="5">
    <source>
        <dbReference type="EMBL" id="KAF5221221.1"/>
    </source>
</evidence>
<dbReference type="CDD" id="cd18186">
    <property type="entry name" value="BTB_POZ_ZBTB_KLHL-like"/>
    <property type="match status" value="1"/>
</dbReference>
<evidence type="ECO:0000259" key="4">
    <source>
        <dbReference type="PROSITE" id="PS50097"/>
    </source>
</evidence>
<evidence type="ECO:0000256" key="3">
    <source>
        <dbReference type="SAM" id="MobiDB-lite"/>
    </source>
</evidence>
<gene>
    <name evidence="5" type="ORF">ECC02_005789</name>
</gene>
<comment type="caution">
    <text evidence="5">The sequence shown here is derived from an EMBL/GenBank/DDBJ whole genome shotgun (WGS) entry which is preliminary data.</text>
</comment>